<evidence type="ECO:0000256" key="14">
    <source>
        <dbReference type="SAM" id="SignalP"/>
    </source>
</evidence>
<dbReference type="NCBIfam" id="TIGR00548">
    <property type="entry name" value="lolB"/>
    <property type="match status" value="1"/>
</dbReference>
<keyword evidence="7 13" id="KW-0653">Protein transport</keyword>
<feature type="chain" id="PRO_5047535819" description="Outer-membrane lipoprotein LolB" evidence="14">
    <location>
        <begin position="20"/>
        <end position="203"/>
    </location>
</feature>
<reference evidence="15 16" key="1">
    <citation type="submission" date="2024-04" db="EMBL/GenBank/DDBJ databases">
        <title>Two novel Raoultella species associated with bleeding cankers of broadleaf hosts, Raoultella scottia sp. nov. and Raoultella lignicola sp. nov.</title>
        <authorList>
            <person name="Brady C.L."/>
        </authorList>
    </citation>
    <scope>NUCLEOTIDE SEQUENCE [LARGE SCALE GENOMIC DNA]</scope>
    <source>
        <strain evidence="15 16">TW_WC1a.1</strain>
    </source>
</reference>
<evidence type="ECO:0000256" key="1">
    <source>
        <dbReference type="ARBA" id="ARBA00004459"/>
    </source>
</evidence>
<dbReference type="Gene3D" id="2.50.20.10">
    <property type="entry name" value="Lipoprotein localisation LolA/LolB/LppX"/>
    <property type="match status" value="1"/>
</dbReference>
<comment type="function">
    <text evidence="13">Plays a critical role in the incorporation of lipoproteins in the outer membrane after they are released by the LolA protein.</text>
</comment>
<keyword evidence="10 13" id="KW-0143">Chaperone</keyword>
<dbReference type="RefSeq" id="WP_123754773.1">
    <property type="nucleotide sequence ID" value="NZ_JARXNK020000097.1"/>
</dbReference>
<evidence type="ECO:0000256" key="12">
    <source>
        <dbReference type="ARBA" id="ARBA00023288"/>
    </source>
</evidence>
<keyword evidence="8 13" id="KW-0472">Membrane</keyword>
<dbReference type="CDD" id="cd16326">
    <property type="entry name" value="LolB"/>
    <property type="match status" value="1"/>
</dbReference>
<comment type="subcellular location">
    <subcellularLocation>
        <location evidence="1 13">Cell outer membrane</location>
        <topology evidence="1 13">Lipid-anchor</topology>
    </subcellularLocation>
</comment>
<proteinExistence type="inferred from homology"/>
<keyword evidence="6 13" id="KW-0732">Signal</keyword>
<evidence type="ECO:0000256" key="6">
    <source>
        <dbReference type="ARBA" id="ARBA00022729"/>
    </source>
</evidence>
<keyword evidence="11 13" id="KW-0998">Cell outer membrane</keyword>
<comment type="caution">
    <text evidence="15">The sequence shown here is derived from an EMBL/GenBank/DDBJ whole genome shotgun (WGS) entry which is preliminary data.</text>
</comment>
<evidence type="ECO:0000256" key="3">
    <source>
        <dbReference type="ARBA" id="ARBA00011245"/>
    </source>
</evidence>
<evidence type="ECO:0000256" key="8">
    <source>
        <dbReference type="ARBA" id="ARBA00023136"/>
    </source>
</evidence>
<evidence type="ECO:0000256" key="7">
    <source>
        <dbReference type="ARBA" id="ARBA00022927"/>
    </source>
</evidence>
<keyword evidence="12 13" id="KW-0449">Lipoprotein</keyword>
<evidence type="ECO:0000256" key="13">
    <source>
        <dbReference type="HAMAP-Rule" id="MF_00233"/>
    </source>
</evidence>
<dbReference type="HAMAP" id="MF_00233">
    <property type="entry name" value="LolB"/>
    <property type="match status" value="1"/>
</dbReference>
<gene>
    <name evidence="13 15" type="primary">lolB</name>
    <name evidence="15" type="ORF">QFI96_003055</name>
</gene>
<evidence type="ECO:0000256" key="4">
    <source>
        <dbReference type="ARBA" id="ARBA00016202"/>
    </source>
</evidence>
<keyword evidence="16" id="KW-1185">Reference proteome</keyword>
<dbReference type="Pfam" id="PF03550">
    <property type="entry name" value="LolB"/>
    <property type="match status" value="1"/>
</dbReference>
<organism evidence="15 16">
    <name type="scientific">Raoultella lignicola</name>
    <dbReference type="NCBI Taxonomy" id="3040939"/>
    <lineage>
        <taxon>Bacteria</taxon>
        <taxon>Pseudomonadati</taxon>
        <taxon>Pseudomonadota</taxon>
        <taxon>Gammaproteobacteria</taxon>
        <taxon>Enterobacterales</taxon>
        <taxon>Enterobacteriaceae</taxon>
        <taxon>Klebsiella/Raoultella group</taxon>
        <taxon>Raoultella</taxon>
    </lineage>
</organism>
<evidence type="ECO:0000313" key="16">
    <source>
        <dbReference type="Proteomes" id="UP001312893"/>
    </source>
</evidence>
<keyword evidence="5 13" id="KW-0813">Transport</keyword>
<accession>A0ABU9F2T8</accession>
<evidence type="ECO:0000256" key="10">
    <source>
        <dbReference type="ARBA" id="ARBA00023186"/>
    </source>
</evidence>
<protein>
    <recommendedName>
        <fullName evidence="4 13">Outer-membrane lipoprotein LolB</fullName>
    </recommendedName>
</protein>
<feature type="signal peptide" evidence="14">
    <location>
        <begin position="1"/>
        <end position="19"/>
    </location>
</feature>
<dbReference type="SUPFAM" id="SSF89392">
    <property type="entry name" value="Prokaryotic lipoproteins and lipoprotein localization factors"/>
    <property type="match status" value="1"/>
</dbReference>
<evidence type="ECO:0000313" key="15">
    <source>
        <dbReference type="EMBL" id="MEL0550678.1"/>
    </source>
</evidence>
<evidence type="ECO:0000256" key="11">
    <source>
        <dbReference type="ARBA" id="ARBA00023237"/>
    </source>
</evidence>
<comment type="similarity">
    <text evidence="2 13">Belongs to the LolB family.</text>
</comment>
<comment type="subunit">
    <text evidence="3 13">Monomer.</text>
</comment>
<dbReference type="Proteomes" id="UP001312893">
    <property type="component" value="Unassembled WGS sequence"/>
</dbReference>
<name>A0ABU9F2T8_9ENTR</name>
<dbReference type="PROSITE" id="PS51257">
    <property type="entry name" value="PROKAR_LIPOPROTEIN"/>
    <property type="match status" value="1"/>
</dbReference>
<sequence length="203" mass="22930">MNRLLRLLPLASLVLTACAINAPKGPATSPDSPQWRQHQQDVRQLNQFQTRGAFAWLSDEQKVYARFFWQQTGQDRYRLLLTNPLGSTELSLVAQPGSVTLIDNKGQTYTATDAEEMIGRLTGMPIPLNSLRQWIVGLPGDATDYKLDDKYRLSELNYTQNGKTWHVTYGGYTSDTQPALPANMELSNGSQRIKLKMDNWIVK</sequence>
<evidence type="ECO:0000256" key="5">
    <source>
        <dbReference type="ARBA" id="ARBA00022448"/>
    </source>
</evidence>
<dbReference type="InterPro" id="IPR029046">
    <property type="entry name" value="LolA/LolB/LppX"/>
</dbReference>
<dbReference type="InterPro" id="IPR004565">
    <property type="entry name" value="OM_lipoprot_LolB"/>
</dbReference>
<evidence type="ECO:0000256" key="2">
    <source>
        <dbReference type="ARBA" id="ARBA00009696"/>
    </source>
</evidence>
<dbReference type="EMBL" id="JARXNK020000097">
    <property type="protein sequence ID" value="MEL0550678.1"/>
    <property type="molecule type" value="Genomic_DNA"/>
</dbReference>
<keyword evidence="9 13" id="KW-0564">Palmitate</keyword>
<evidence type="ECO:0000256" key="9">
    <source>
        <dbReference type="ARBA" id="ARBA00023139"/>
    </source>
</evidence>